<organism evidence="2 3">
    <name type="scientific">Fusarium irregulare</name>
    <dbReference type="NCBI Taxonomy" id="2494466"/>
    <lineage>
        <taxon>Eukaryota</taxon>
        <taxon>Fungi</taxon>
        <taxon>Dikarya</taxon>
        <taxon>Ascomycota</taxon>
        <taxon>Pezizomycotina</taxon>
        <taxon>Sordariomycetes</taxon>
        <taxon>Hypocreomycetidae</taxon>
        <taxon>Hypocreales</taxon>
        <taxon>Nectriaceae</taxon>
        <taxon>Fusarium</taxon>
        <taxon>Fusarium incarnatum-equiseti species complex</taxon>
    </lineage>
</organism>
<reference evidence="2" key="1">
    <citation type="submission" date="2022-10" db="EMBL/GenBank/DDBJ databases">
        <title>Fusarium specimens isolated from Avocado Roots.</title>
        <authorList>
            <person name="Stajich J."/>
            <person name="Roper C."/>
            <person name="Heimlech-Rivalta G."/>
        </authorList>
    </citation>
    <scope>NUCLEOTIDE SEQUENCE</scope>
    <source>
        <strain evidence="2">CF00143</strain>
    </source>
</reference>
<gene>
    <name evidence="2" type="ORF">NW766_005787</name>
</gene>
<evidence type="ECO:0000256" key="1">
    <source>
        <dbReference type="SAM" id="MobiDB-lite"/>
    </source>
</evidence>
<evidence type="ECO:0000313" key="2">
    <source>
        <dbReference type="EMBL" id="KAJ4015444.1"/>
    </source>
</evidence>
<feature type="region of interest" description="Disordered" evidence="1">
    <location>
        <begin position="362"/>
        <end position="381"/>
    </location>
</feature>
<keyword evidence="3" id="KW-1185">Reference proteome</keyword>
<dbReference type="AlphaFoldDB" id="A0A9W8PRA1"/>
<sequence length="381" mass="43637">MTSTDIRDHYDIQDSYGAKVAHKILTVHPPQLCSGSTGIDSLTTVLRRVYAHAMIGPEGLAQTKWVKDAEQNNPILAYAWTLMGNTEEDATAAQLVRARTIQSMGGIAGTDDPSFKELCTSDMMNRTFWSQRHFCLCYPVYGWRTHNILEQSPSVKATESIIMMDRIKSPEITLQEAVDSKFGDFNNEHSGELHYRPSQPLVVRVLLRTNGDVNNDPENRLRFKDLQRFQMPQEDPKKVDKGWILVEGKRLNYTIAAVVKMREVEAKNHPNVNQNEVETEDKVRTYGPSRNEIIPAYEDQHLMSTRWSVEDQRPYPMEYMLFYIPFKPERKEKLEGPGETGRAPEFNVKAWQGVQDLFGFARRRRNATKAENDSQPGPSNE</sequence>
<dbReference type="OrthoDB" id="5103079at2759"/>
<accession>A0A9W8PRA1</accession>
<dbReference type="EMBL" id="JAPDHF010000007">
    <property type="protein sequence ID" value="KAJ4015444.1"/>
    <property type="molecule type" value="Genomic_DNA"/>
</dbReference>
<dbReference type="Proteomes" id="UP001152130">
    <property type="component" value="Unassembled WGS sequence"/>
</dbReference>
<evidence type="ECO:0000313" key="3">
    <source>
        <dbReference type="Proteomes" id="UP001152130"/>
    </source>
</evidence>
<proteinExistence type="predicted"/>
<name>A0A9W8PRA1_9HYPO</name>
<protein>
    <submittedName>
        <fullName evidence="2">Uncharacterized protein</fullName>
    </submittedName>
</protein>
<comment type="caution">
    <text evidence="2">The sequence shown here is derived from an EMBL/GenBank/DDBJ whole genome shotgun (WGS) entry which is preliminary data.</text>
</comment>